<feature type="compositionally biased region" description="Basic and acidic residues" evidence="1">
    <location>
        <begin position="147"/>
        <end position="164"/>
    </location>
</feature>
<sequence length="164" mass="18690">MQYLISLAFLFLAGPTPTAYRQGPKIETQLEVPGMRYHVKNAPLRGWVYEENPLRNVKSTVSLLARITISKVEDEKRLVEIFRATPIVQNDPNWRCRTWVADVLARISQDGRAVGTADLDWMKIEAFARDYVAKKADHGRYGPGTDMSKDKPTWDMIEGREAVP</sequence>
<keyword evidence="2" id="KW-0732">Signal</keyword>
<dbReference type="GeneID" id="43602964"/>
<dbReference type="AlphaFoldDB" id="A0A370TAF7"/>
<dbReference type="Pfam" id="PF21858">
    <property type="entry name" value="DUF6914"/>
    <property type="match status" value="1"/>
</dbReference>
<organism evidence="3 4">
    <name type="scientific">Venustampulla echinocandica</name>
    <dbReference type="NCBI Taxonomy" id="2656787"/>
    <lineage>
        <taxon>Eukaryota</taxon>
        <taxon>Fungi</taxon>
        <taxon>Dikarya</taxon>
        <taxon>Ascomycota</taxon>
        <taxon>Pezizomycotina</taxon>
        <taxon>Leotiomycetes</taxon>
        <taxon>Helotiales</taxon>
        <taxon>Pleuroascaceae</taxon>
        <taxon>Venustampulla</taxon>
    </lineage>
</organism>
<comment type="caution">
    <text evidence="3">The sequence shown here is derived from an EMBL/GenBank/DDBJ whole genome shotgun (WGS) entry which is preliminary data.</text>
</comment>
<name>A0A370TAF7_9HELO</name>
<reference evidence="3 4" key="1">
    <citation type="journal article" date="2018" name="IMA Fungus">
        <title>IMA Genome-F 9: Draft genome sequence of Annulohypoxylon stygium, Aspergillus mulundensis, Berkeleyomyces basicola (syn. Thielaviopsis basicola), Ceratocystis smalleyi, two Cercospora beticola strains, Coleophoma cylindrospora, Fusarium fracticaudum, Phialophora cf. hyalina, and Morchella septimelata.</title>
        <authorList>
            <person name="Wingfield B.D."/>
            <person name="Bills G.F."/>
            <person name="Dong Y."/>
            <person name="Huang W."/>
            <person name="Nel W.J."/>
            <person name="Swalarsk-Parry B.S."/>
            <person name="Vaghefi N."/>
            <person name="Wilken P.M."/>
            <person name="An Z."/>
            <person name="de Beer Z.W."/>
            <person name="De Vos L."/>
            <person name="Chen L."/>
            <person name="Duong T.A."/>
            <person name="Gao Y."/>
            <person name="Hammerbacher A."/>
            <person name="Kikkert J.R."/>
            <person name="Li Y."/>
            <person name="Li H."/>
            <person name="Li K."/>
            <person name="Li Q."/>
            <person name="Liu X."/>
            <person name="Ma X."/>
            <person name="Naidoo K."/>
            <person name="Pethybridge S.J."/>
            <person name="Sun J."/>
            <person name="Steenkamp E.T."/>
            <person name="van der Nest M.A."/>
            <person name="van Wyk S."/>
            <person name="Wingfield M.J."/>
            <person name="Xiong C."/>
            <person name="Yue Q."/>
            <person name="Zhang X."/>
        </authorList>
    </citation>
    <scope>NUCLEOTIDE SEQUENCE [LARGE SCALE GENOMIC DNA]</scope>
    <source>
        <strain evidence="3 4">BP 5553</strain>
    </source>
</reference>
<dbReference type="RefSeq" id="XP_031865146.1">
    <property type="nucleotide sequence ID" value="XM_032018738.1"/>
</dbReference>
<feature type="signal peptide" evidence="2">
    <location>
        <begin position="1"/>
        <end position="18"/>
    </location>
</feature>
<proteinExistence type="predicted"/>
<evidence type="ECO:0000256" key="1">
    <source>
        <dbReference type="SAM" id="MobiDB-lite"/>
    </source>
</evidence>
<dbReference type="EMBL" id="NPIC01000014">
    <property type="protein sequence ID" value="RDL30770.1"/>
    <property type="molecule type" value="Genomic_DNA"/>
</dbReference>
<protein>
    <submittedName>
        <fullName evidence="3">Uncharacterized protein</fullName>
    </submittedName>
</protein>
<evidence type="ECO:0000256" key="2">
    <source>
        <dbReference type="SAM" id="SignalP"/>
    </source>
</evidence>
<dbReference type="OrthoDB" id="2679825at2759"/>
<evidence type="ECO:0000313" key="3">
    <source>
        <dbReference type="EMBL" id="RDL30770.1"/>
    </source>
</evidence>
<evidence type="ECO:0000313" key="4">
    <source>
        <dbReference type="Proteomes" id="UP000254866"/>
    </source>
</evidence>
<feature type="chain" id="PRO_5016794482" evidence="2">
    <location>
        <begin position="19"/>
        <end position="164"/>
    </location>
</feature>
<dbReference type="Proteomes" id="UP000254866">
    <property type="component" value="Unassembled WGS sequence"/>
</dbReference>
<keyword evidence="4" id="KW-1185">Reference proteome</keyword>
<feature type="region of interest" description="Disordered" evidence="1">
    <location>
        <begin position="139"/>
        <end position="164"/>
    </location>
</feature>
<dbReference type="InterPro" id="IPR054208">
    <property type="entry name" value="DUF6914"/>
</dbReference>
<gene>
    <name evidence="3" type="ORF">BP5553_10115</name>
</gene>
<accession>A0A370TAF7</accession>